<keyword evidence="4" id="KW-1185">Reference proteome</keyword>
<evidence type="ECO:0000313" key="4">
    <source>
        <dbReference type="Proteomes" id="UP000283210"/>
    </source>
</evidence>
<dbReference type="OrthoDB" id="8962872at2759"/>
<keyword evidence="2" id="KW-0812">Transmembrane</keyword>
<feature type="region of interest" description="Disordered" evidence="1">
    <location>
        <begin position="40"/>
        <end position="63"/>
    </location>
</feature>
<keyword evidence="2" id="KW-0472">Membrane</keyword>
<gene>
    <name evidence="3" type="ORF">OJAV_G00010600</name>
</gene>
<organism evidence="3 4">
    <name type="scientific">Oryzias javanicus</name>
    <name type="common">Javanese ricefish</name>
    <name type="synonym">Aplocheilus javanicus</name>
    <dbReference type="NCBI Taxonomy" id="123683"/>
    <lineage>
        <taxon>Eukaryota</taxon>
        <taxon>Metazoa</taxon>
        <taxon>Chordata</taxon>
        <taxon>Craniata</taxon>
        <taxon>Vertebrata</taxon>
        <taxon>Euteleostomi</taxon>
        <taxon>Actinopterygii</taxon>
        <taxon>Neopterygii</taxon>
        <taxon>Teleostei</taxon>
        <taxon>Neoteleostei</taxon>
        <taxon>Acanthomorphata</taxon>
        <taxon>Ovalentaria</taxon>
        <taxon>Atherinomorphae</taxon>
        <taxon>Beloniformes</taxon>
        <taxon>Adrianichthyidae</taxon>
        <taxon>Oryziinae</taxon>
        <taxon>Oryzias</taxon>
    </lineage>
</organism>
<reference evidence="3 4" key="2">
    <citation type="submission" date="2019-01" db="EMBL/GenBank/DDBJ databases">
        <title>A chromosome length genome reference of the Java medaka (oryzias javanicus).</title>
        <authorList>
            <person name="Herpin A."/>
            <person name="Takehana Y."/>
            <person name="Naruse K."/>
            <person name="Ansai S."/>
            <person name="Kawaguchi M."/>
        </authorList>
    </citation>
    <scope>NUCLEOTIDE SEQUENCE [LARGE SCALE GENOMIC DNA]</scope>
    <source>
        <strain evidence="3">RS831</strain>
        <tissue evidence="3">Whole body</tissue>
    </source>
</reference>
<feature type="transmembrane region" description="Helical" evidence="2">
    <location>
        <begin position="73"/>
        <end position="93"/>
    </location>
</feature>
<evidence type="ECO:0000256" key="1">
    <source>
        <dbReference type="SAM" id="MobiDB-lite"/>
    </source>
</evidence>
<keyword evidence="2" id="KW-1133">Transmembrane helix</keyword>
<protein>
    <submittedName>
        <fullName evidence="3">Uncharacterized protein</fullName>
    </submittedName>
</protein>
<name>A0A437DPJ1_ORYJA</name>
<dbReference type="EMBL" id="CM012437">
    <property type="protein sequence ID" value="RVE76622.1"/>
    <property type="molecule type" value="Genomic_DNA"/>
</dbReference>
<proteinExistence type="predicted"/>
<reference evidence="3 4" key="1">
    <citation type="submission" date="2018-11" db="EMBL/GenBank/DDBJ databases">
        <authorList>
            <person name="Lopez-Roques C."/>
            <person name="Donnadieu C."/>
            <person name="Bouchez O."/>
            <person name="Klopp C."/>
            <person name="Cabau C."/>
            <person name="Zahm M."/>
        </authorList>
    </citation>
    <scope>NUCLEOTIDE SEQUENCE [LARGE SCALE GENOMIC DNA]</scope>
    <source>
        <strain evidence="3">RS831</strain>
        <tissue evidence="3">Whole body</tissue>
    </source>
</reference>
<evidence type="ECO:0000313" key="3">
    <source>
        <dbReference type="EMBL" id="RVE76622.1"/>
    </source>
</evidence>
<sequence length="123" mass="13708">MSEELGAQPDMKKKVHFDLDYKESSVDIFMSTESLRVHDRPWVEGTSPTSTGHTDSPPAVSFVGENTNKTSPVQVFLAVICLILTIWIIIITVQARVDRNKTGCFRGRETLRCSIAASSHSKR</sequence>
<dbReference type="Proteomes" id="UP000283210">
    <property type="component" value="Chromosome 1"/>
</dbReference>
<accession>A0A437DPJ1</accession>
<evidence type="ECO:0000256" key="2">
    <source>
        <dbReference type="SAM" id="Phobius"/>
    </source>
</evidence>
<dbReference type="AlphaFoldDB" id="A0A437DPJ1"/>